<name>A0A2L0F581_SORCE</name>
<dbReference type="EMBL" id="CP012673">
    <property type="protein sequence ID" value="AUX46734.1"/>
    <property type="molecule type" value="Genomic_DNA"/>
</dbReference>
<dbReference type="AlphaFoldDB" id="A0A2L0F581"/>
<organism evidence="2 3">
    <name type="scientific">Sorangium cellulosum</name>
    <name type="common">Polyangium cellulosum</name>
    <dbReference type="NCBI Taxonomy" id="56"/>
    <lineage>
        <taxon>Bacteria</taxon>
        <taxon>Pseudomonadati</taxon>
        <taxon>Myxococcota</taxon>
        <taxon>Polyangia</taxon>
        <taxon>Polyangiales</taxon>
        <taxon>Polyangiaceae</taxon>
        <taxon>Sorangium</taxon>
    </lineage>
</organism>
<dbReference type="PANTHER" id="PTHR36833:SF2">
    <property type="entry name" value="SLR0610 PROTEIN"/>
    <property type="match status" value="1"/>
</dbReference>
<reference evidence="2 3" key="1">
    <citation type="submission" date="2015-09" db="EMBL/GenBank/DDBJ databases">
        <title>Sorangium comparison.</title>
        <authorList>
            <person name="Zaburannyi N."/>
            <person name="Bunk B."/>
            <person name="Overmann J."/>
            <person name="Mueller R."/>
        </authorList>
    </citation>
    <scope>NUCLEOTIDE SEQUENCE [LARGE SCALE GENOMIC DNA]</scope>
    <source>
        <strain evidence="2 3">So ce26</strain>
    </source>
</reference>
<dbReference type="PANTHER" id="PTHR36833">
    <property type="entry name" value="SLR0610 PROTEIN-RELATED"/>
    <property type="match status" value="1"/>
</dbReference>
<keyword evidence="1" id="KW-0472">Membrane</keyword>
<evidence type="ECO:0000313" key="3">
    <source>
        <dbReference type="Proteomes" id="UP000238348"/>
    </source>
</evidence>
<accession>A0A2L0F581</accession>
<feature type="transmembrane region" description="Helical" evidence="1">
    <location>
        <begin position="234"/>
        <end position="252"/>
    </location>
</feature>
<protein>
    <submittedName>
        <fullName evidence="2">ABC transporter permease</fullName>
    </submittedName>
</protein>
<gene>
    <name evidence="2" type="primary">abc-msp</name>
    <name evidence="2" type="ORF">SOCE26_082430</name>
</gene>
<keyword evidence="1" id="KW-1133">Transmembrane helix</keyword>
<evidence type="ECO:0000313" key="2">
    <source>
        <dbReference type="EMBL" id="AUX46734.1"/>
    </source>
</evidence>
<feature type="transmembrane region" description="Helical" evidence="1">
    <location>
        <begin position="149"/>
        <end position="177"/>
    </location>
</feature>
<feature type="transmembrane region" description="Helical" evidence="1">
    <location>
        <begin position="202"/>
        <end position="222"/>
    </location>
</feature>
<dbReference type="InterPro" id="IPR010390">
    <property type="entry name" value="ABC-2_transporter-like"/>
</dbReference>
<sequence length="264" mass="28674">MSGVRYLRLLATQLRVSIALGMQYRWDFVLGAVMTVVWTLVGLVPLHIALASRPPVGGWTYERALVVVGWFTLLKGVLEGAVNPSLISVVDQIRRGTLDFTLLKPADAQFLVSTARFEIRKVVDGAAAVAIFVYAFTEMGRAPAPGDVALSLALLGTATLVLYSICILVISAAFWVVRLDNLAYLFNALFDFARWPVTLFKGFWRITFTVVIPLALMTTYPAEAMLGTLEGRTAVGAVLGALLFGAVARAVWKRAIGRYTSASS</sequence>
<keyword evidence="1" id="KW-0812">Transmembrane</keyword>
<feature type="transmembrane region" description="Helical" evidence="1">
    <location>
        <begin position="28"/>
        <end position="50"/>
    </location>
</feature>
<dbReference type="Proteomes" id="UP000238348">
    <property type="component" value="Chromosome"/>
</dbReference>
<proteinExistence type="predicted"/>
<feature type="transmembrane region" description="Helical" evidence="1">
    <location>
        <begin position="119"/>
        <end position="137"/>
    </location>
</feature>
<evidence type="ECO:0000256" key="1">
    <source>
        <dbReference type="SAM" id="Phobius"/>
    </source>
</evidence>
<dbReference type="Pfam" id="PF06182">
    <property type="entry name" value="ABC2_membrane_6"/>
    <property type="match status" value="1"/>
</dbReference>